<feature type="transmembrane region" description="Helical" evidence="1">
    <location>
        <begin position="74"/>
        <end position="100"/>
    </location>
</feature>
<protein>
    <submittedName>
        <fullName evidence="2">Uncharacterized protein</fullName>
    </submittedName>
</protein>
<organism evidence="2">
    <name type="scientific">bioreactor metagenome</name>
    <dbReference type="NCBI Taxonomy" id="1076179"/>
    <lineage>
        <taxon>unclassified sequences</taxon>
        <taxon>metagenomes</taxon>
        <taxon>ecological metagenomes</taxon>
    </lineage>
</organism>
<evidence type="ECO:0000313" key="2">
    <source>
        <dbReference type="EMBL" id="MPN14261.1"/>
    </source>
</evidence>
<dbReference type="EMBL" id="VSSQ01060862">
    <property type="protein sequence ID" value="MPN14261.1"/>
    <property type="molecule type" value="Genomic_DNA"/>
</dbReference>
<gene>
    <name evidence="2" type="ORF">SDC9_161587</name>
</gene>
<keyword evidence="1" id="KW-1133">Transmembrane helix</keyword>
<evidence type="ECO:0000256" key="1">
    <source>
        <dbReference type="SAM" id="Phobius"/>
    </source>
</evidence>
<name>A0A645FIM9_9ZZZZ</name>
<keyword evidence="1" id="KW-0472">Membrane</keyword>
<proteinExistence type="predicted"/>
<dbReference type="AlphaFoldDB" id="A0A645FIM9"/>
<sequence>MKAIKKVLTTVFFAALSPLYLLYIFALVVLAPFGLALAKPFRRAESTHHFSEYADRSLNYSLDEMFTISGFKRVAMTLIFALLSPLYIPYMIIMVLIASVGSLVSRISKA</sequence>
<reference evidence="2" key="1">
    <citation type="submission" date="2019-08" db="EMBL/GenBank/DDBJ databases">
        <authorList>
            <person name="Kucharzyk K."/>
            <person name="Murdoch R.W."/>
            <person name="Higgins S."/>
            <person name="Loffler F."/>
        </authorList>
    </citation>
    <scope>NUCLEOTIDE SEQUENCE</scope>
</reference>
<comment type="caution">
    <text evidence="2">The sequence shown here is derived from an EMBL/GenBank/DDBJ whole genome shotgun (WGS) entry which is preliminary data.</text>
</comment>
<keyword evidence="1" id="KW-0812">Transmembrane</keyword>
<accession>A0A645FIM9</accession>